<organism evidence="1 2">
    <name type="scientific">Xanthomonas oryzae pv. oryzae (strain PXO99A)</name>
    <dbReference type="NCBI Taxonomy" id="360094"/>
    <lineage>
        <taxon>Bacteria</taxon>
        <taxon>Pseudomonadati</taxon>
        <taxon>Pseudomonadota</taxon>
        <taxon>Gammaproteobacteria</taxon>
        <taxon>Lysobacterales</taxon>
        <taxon>Lysobacteraceae</taxon>
        <taxon>Xanthomonas</taxon>
    </lineage>
</organism>
<dbReference type="eggNOG" id="COG3039">
    <property type="taxonomic scope" value="Bacteria"/>
</dbReference>
<dbReference type="KEGG" id="xop:PXO_01809"/>
<gene>
    <name evidence="1" type="ordered locus">PXO_01809</name>
</gene>
<evidence type="ECO:0000313" key="2">
    <source>
        <dbReference type="Proteomes" id="UP000001740"/>
    </source>
</evidence>
<name>A0A0K0GLG0_XANOP</name>
<dbReference type="HOGENOM" id="CLU_2511864_0_0_6"/>
<accession>A0A0K0GLG0</accession>
<protein>
    <submittedName>
        <fullName evidence="1">Transposase</fullName>
    </submittedName>
</protein>
<reference evidence="1 2" key="1">
    <citation type="journal article" date="2008" name="BMC Genomics">
        <title>Genome sequence and rapid evolution of the rice pathogen Xanthomonas oryzae pv. oryzae PXO99A.</title>
        <authorList>
            <person name="Salzberg S.L."/>
            <person name="Sommer D.D."/>
            <person name="Schatz M.C."/>
            <person name="Phillippy A.M."/>
            <person name="Rabinowicz P.D."/>
            <person name="Tsuge S."/>
            <person name="Furutani A."/>
            <person name="Ochiai H."/>
            <person name="Delcher A.L."/>
            <person name="Kelley D."/>
            <person name="Madupu R."/>
            <person name="Puiu D."/>
            <person name="Radune D."/>
            <person name="Shumway M."/>
            <person name="Trapnell C."/>
            <person name="Aparna G."/>
            <person name="Jha G."/>
            <person name="Pandey A."/>
            <person name="Patil P.B."/>
            <person name="Ishihara H."/>
            <person name="Meyer D.F."/>
            <person name="Szurek B."/>
            <person name="Verdier V."/>
            <person name="Koebnik R."/>
            <person name="Dow J.M."/>
            <person name="Ryan R.P."/>
            <person name="Hirata H."/>
            <person name="Tsuyumu S."/>
            <person name="Won Lee S."/>
            <person name="Seo Y.S."/>
            <person name="Sriariyanum M."/>
            <person name="Ronald P.C."/>
            <person name="Sonti R.V."/>
            <person name="Van Sluys M.A."/>
            <person name="Leach J.E."/>
            <person name="White F.F."/>
            <person name="Bogdanove A.J."/>
        </authorList>
    </citation>
    <scope>NUCLEOTIDE SEQUENCE [LARGE SCALE GENOMIC DNA]</scope>
    <source>
        <strain evidence="1 2">PXO99A</strain>
    </source>
</reference>
<evidence type="ECO:0000313" key="1">
    <source>
        <dbReference type="EMBL" id="ACD59588.1"/>
    </source>
</evidence>
<dbReference type="EMBL" id="CP000967">
    <property type="protein sequence ID" value="ACD59588.1"/>
    <property type="molecule type" value="Genomic_DNA"/>
</dbReference>
<dbReference type="Proteomes" id="UP000001740">
    <property type="component" value="Chromosome"/>
</dbReference>
<proteinExistence type="predicted"/>
<dbReference type="AlphaFoldDB" id="A0A0K0GLG0"/>
<sequence length="85" mass="9588">MAHTQNADFFRQPLAEMIDPRHPLAVLARRLPWAQIEAVLAPHFARKVRAGRAVARWRNTICSAPRCKWPVPVLSLPAAHAFPFA</sequence>